<reference evidence="7" key="1">
    <citation type="journal article" date="2023" name="PhytoFront">
        <title>Draft Genome Resources of Seven Strains of Tilletia horrida, Causal Agent of Kernel Smut of Rice.</title>
        <authorList>
            <person name="Khanal S."/>
            <person name="Antony Babu S."/>
            <person name="Zhou X.G."/>
        </authorList>
    </citation>
    <scope>NUCLEOTIDE SEQUENCE</scope>
    <source>
        <strain evidence="7">TX3</strain>
    </source>
</reference>
<protein>
    <recommendedName>
        <fullName evidence="9">ATP11-domain-containing protein</fullName>
    </recommendedName>
</protein>
<feature type="region of interest" description="Disordered" evidence="5">
    <location>
        <begin position="172"/>
        <end position="199"/>
    </location>
</feature>
<name>A0AAN6GIH2_9BASI</name>
<dbReference type="PANTHER" id="PTHR13126:SF0">
    <property type="entry name" value="ATP SYNTHASE MITOCHONDRIAL F1 COMPLEX ASSEMBLY FACTOR 1"/>
    <property type="match status" value="1"/>
</dbReference>
<accession>A0AAN6GIH2</accession>
<organism evidence="7 8">
    <name type="scientific">Tilletia horrida</name>
    <dbReference type="NCBI Taxonomy" id="155126"/>
    <lineage>
        <taxon>Eukaryota</taxon>
        <taxon>Fungi</taxon>
        <taxon>Dikarya</taxon>
        <taxon>Basidiomycota</taxon>
        <taxon>Ustilaginomycotina</taxon>
        <taxon>Exobasidiomycetes</taxon>
        <taxon>Tilletiales</taxon>
        <taxon>Tilletiaceae</taxon>
        <taxon>Tilletia</taxon>
    </lineage>
</organism>
<feature type="signal peptide" evidence="6">
    <location>
        <begin position="1"/>
        <end position="19"/>
    </location>
</feature>
<keyword evidence="3" id="KW-0809">Transit peptide</keyword>
<evidence type="ECO:0000313" key="8">
    <source>
        <dbReference type="Proteomes" id="UP001176521"/>
    </source>
</evidence>
<comment type="similarity">
    <text evidence="2">Belongs to the ATP11 family.</text>
</comment>
<sequence>MLACSRCLVVARVTAAAAAASPARAAAAAAPAARRSASIASACRSYSTNKDDADPNTAAAADRQARVDRLLSKARALKIQHLQSQGAGSSSSSSPATRPIPTSSGGSKHAQYAQALKRKAEQAGFESVEALRQSLRAQSLHAGSAGTIVKTDAAAAAAPKETEALRERLRARAAEKDAERQRAGAADATQPAASSSPVKPLSAIMDLNKLLAPGPDGTTPTADAAQVAELWTTYHTLKNKLSAVIPLATYSRMLEVGSRYPRFVVPLPRGPAPAAAEDAAAAPAPTESGGHEMYYLEWGVLPLPTPHLSLASTSPSSTNPLPKPSTVLFTSLAEYKLRQEFAQPSLVLTHYTDLAHSHGVVLMRGEVTADNADLGDAEAQRLCILLQRFYLPGAAEPSSNEHADLVRIFHEKPDAFDVSRLINASNL</sequence>
<dbReference type="GO" id="GO:0005739">
    <property type="term" value="C:mitochondrion"/>
    <property type="evidence" value="ECO:0007669"/>
    <property type="project" value="UniProtKB-SubCell"/>
</dbReference>
<gene>
    <name evidence="7" type="ORF">OC842_000882</name>
</gene>
<dbReference type="InterPro" id="IPR010591">
    <property type="entry name" value="ATP11"/>
</dbReference>
<evidence type="ECO:0000256" key="1">
    <source>
        <dbReference type="ARBA" id="ARBA00004173"/>
    </source>
</evidence>
<feature type="chain" id="PRO_5042943446" description="ATP11-domain-containing protein" evidence="6">
    <location>
        <begin position="20"/>
        <end position="427"/>
    </location>
</feature>
<feature type="compositionally biased region" description="Low complexity" evidence="5">
    <location>
        <begin position="83"/>
        <end position="104"/>
    </location>
</feature>
<dbReference type="GO" id="GO:0033615">
    <property type="term" value="P:mitochondrial proton-transporting ATP synthase complex assembly"/>
    <property type="evidence" value="ECO:0007669"/>
    <property type="project" value="TreeGrafter"/>
</dbReference>
<evidence type="ECO:0000256" key="5">
    <source>
        <dbReference type="SAM" id="MobiDB-lite"/>
    </source>
</evidence>
<feature type="region of interest" description="Disordered" evidence="5">
    <location>
        <begin position="81"/>
        <end position="118"/>
    </location>
</feature>
<dbReference type="PANTHER" id="PTHR13126">
    <property type="entry name" value="CHAPERONE ATP11"/>
    <property type="match status" value="1"/>
</dbReference>
<dbReference type="Proteomes" id="UP001176521">
    <property type="component" value="Unassembled WGS sequence"/>
</dbReference>
<comment type="subcellular location">
    <subcellularLocation>
        <location evidence="1">Mitochondrion</location>
    </subcellularLocation>
</comment>
<evidence type="ECO:0008006" key="9">
    <source>
        <dbReference type="Google" id="ProtNLM"/>
    </source>
</evidence>
<dbReference type="Pfam" id="PF06644">
    <property type="entry name" value="ATP11"/>
    <property type="match status" value="1"/>
</dbReference>
<dbReference type="AlphaFoldDB" id="A0AAN6GIH2"/>
<dbReference type="EMBL" id="JAPDMQ010000028">
    <property type="protein sequence ID" value="KAK0539610.1"/>
    <property type="molecule type" value="Genomic_DNA"/>
</dbReference>
<feature type="compositionally biased region" description="Basic and acidic residues" evidence="5">
    <location>
        <begin position="172"/>
        <end position="182"/>
    </location>
</feature>
<keyword evidence="4" id="KW-0496">Mitochondrion</keyword>
<evidence type="ECO:0000256" key="3">
    <source>
        <dbReference type="ARBA" id="ARBA00022946"/>
    </source>
</evidence>
<evidence type="ECO:0000256" key="6">
    <source>
        <dbReference type="SAM" id="SignalP"/>
    </source>
</evidence>
<evidence type="ECO:0000313" key="7">
    <source>
        <dbReference type="EMBL" id="KAK0539610.1"/>
    </source>
</evidence>
<evidence type="ECO:0000256" key="4">
    <source>
        <dbReference type="ARBA" id="ARBA00023128"/>
    </source>
</evidence>
<keyword evidence="8" id="KW-1185">Reference proteome</keyword>
<comment type="caution">
    <text evidence="7">The sequence shown here is derived from an EMBL/GenBank/DDBJ whole genome shotgun (WGS) entry which is preliminary data.</text>
</comment>
<evidence type="ECO:0000256" key="2">
    <source>
        <dbReference type="ARBA" id="ARBA00009116"/>
    </source>
</evidence>
<proteinExistence type="inferred from homology"/>
<keyword evidence="6" id="KW-0732">Signal</keyword>